<gene>
    <name evidence="9" type="primary">pyrF</name>
    <name evidence="14" type="ORF">SAMN02745190_01005</name>
</gene>
<reference evidence="14 15" key="1">
    <citation type="submission" date="2016-11" db="EMBL/GenBank/DDBJ databases">
        <authorList>
            <person name="Jaros S."/>
            <person name="Januszkiewicz K."/>
            <person name="Wedrychowicz H."/>
        </authorList>
    </citation>
    <scope>NUCLEOTIDE SEQUENCE [LARGE SCALE GENOMIC DNA]</scope>
    <source>
        <strain evidence="14 15">DSM 10502</strain>
    </source>
</reference>
<dbReference type="SUPFAM" id="SSF51366">
    <property type="entry name" value="Ribulose-phoshate binding barrel"/>
    <property type="match status" value="1"/>
</dbReference>
<evidence type="ECO:0000256" key="9">
    <source>
        <dbReference type="HAMAP-Rule" id="MF_01200"/>
    </source>
</evidence>
<feature type="binding site" evidence="9">
    <location>
        <begin position="60"/>
        <end position="69"/>
    </location>
    <ligand>
        <name>substrate</name>
    </ligand>
</feature>
<evidence type="ECO:0000256" key="4">
    <source>
        <dbReference type="ARBA" id="ARBA00022793"/>
    </source>
</evidence>
<feature type="binding site" evidence="9 11">
    <location>
        <position position="185"/>
    </location>
    <ligand>
        <name>substrate</name>
    </ligand>
</feature>
<feature type="active site" description="Proton donor" evidence="9">
    <location>
        <position position="62"/>
    </location>
</feature>
<comment type="function">
    <text evidence="1 9">Catalyzes the decarboxylation of orotidine 5'-monophosphate (OMP) to uridine 5'-monophosphate (UMP).</text>
</comment>
<sequence length="239" mass="26055">MADNRLIVALDVHTLDDVKKLVEELGDAVSYYKIGMELYYSAGPGVIDYLKEKNKNIFLDLKLHDIPNTVSEGLCSLMKHGVSIFNVHASGGYTMMKTAADKIRQEAEKLNIEPPKLIAVTVLTSMNEQDWKDMGNTDLISDRVVRLAKLAKKAGMDGVVASPQEATMIRQACGDDFLIVTPGVRPAGSDINDQSRIATPAAALQNGATHLVIGRPIRAAENPRQAALKILEEMENAVK</sequence>
<evidence type="ECO:0000313" key="14">
    <source>
        <dbReference type="EMBL" id="SHE73116.1"/>
    </source>
</evidence>
<evidence type="ECO:0000259" key="13">
    <source>
        <dbReference type="SMART" id="SM00934"/>
    </source>
</evidence>
<dbReference type="EMBL" id="FQUG01000004">
    <property type="protein sequence ID" value="SHE73116.1"/>
    <property type="molecule type" value="Genomic_DNA"/>
</dbReference>
<evidence type="ECO:0000313" key="15">
    <source>
        <dbReference type="Proteomes" id="UP000184404"/>
    </source>
</evidence>
<evidence type="ECO:0000256" key="5">
    <source>
        <dbReference type="ARBA" id="ARBA00022975"/>
    </source>
</evidence>
<evidence type="ECO:0000256" key="1">
    <source>
        <dbReference type="ARBA" id="ARBA00002356"/>
    </source>
</evidence>
<feature type="active site" description="For OMPdecase activity" evidence="10">
    <location>
        <position position="65"/>
    </location>
</feature>
<dbReference type="InterPro" id="IPR011060">
    <property type="entry name" value="RibuloseP-bd_barrel"/>
</dbReference>
<evidence type="ECO:0000256" key="2">
    <source>
        <dbReference type="ARBA" id="ARBA00004861"/>
    </source>
</evidence>
<dbReference type="PANTHER" id="PTHR32119">
    <property type="entry name" value="OROTIDINE 5'-PHOSPHATE DECARBOXYLASE"/>
    <property type="match status" value="1"/>
</dbReference>
<evidence type="ECO:0000256" key="11">
    <source>
        <dbReference type="PIRSR" id="PIRSR614732-2"/>
    </source>
</evidence>
<dbReference type="HAMAP" id="MF_01200_B">
    <property type="entry name" value="OMPdecase_type1_B"/>
    <property type="match status" value="1"/>
</dbReference>
<feature type="binding site" evidence="9 11">
    <location>
        <position position="194"/>
    </location>
    <ligand>
        <name>substrate</name>
    </ligand>
</feature>
<dbReference type="InterPro" id="IPR014732">
    <property type="entry name" value="OMPdecase"/>
</dbReference>
<comment type="pathway">
    <text evidence="2 9 12">Pyrimidine metabolism; UMP biosynthesis via de novo pathway; UMP from orotate: step 2/2.</text>
</comment>
<dbReference type="GO" id="GO:0044205">
    <property type="term" value="P:'de novo' UMP biosynthetic process"/>
    <property type="evidence" value="ECO:0007669"/>
    <property type="project" value="UniProtKB-UniRule"/>
</dbReference>
<dbReference type="NCBIfam" id="NF001273">
    <property type="entry name" value="PRK00230.1"/>
    <property type="match status" value="1"/>
</dbReference>
<evidence type="ECO:0000256" key="3">
    <source>
        <dbReference type="ARBA" id="ARBA00011738"/>
    </source>
</evidence>
<protein>
    <recommendedName>
        <fullName evidence="9">Orotidine 5'-phosphate decarboxylase</fullName>
        <ecNumber evidence="9">4.1.1.23</ecNumber>
    </recommendedName>
    <alternativeName>
        <fullName evidence="9">OMP decarboxylase</fullName>
        <shortName evidence="9">OMPDCase</shortName>
        <shortName evidence="9">OMPdecase</shortName>
    </alternativeName>
</protein>
<dbReference type="RefSeq" id="WP_072935110.1">
    <property type="nucleotide sequence ID" value="NZ_FQUG01000004.1"/>
</dbReference>
<comment type="catalytic activity">
    <reaction evidence="7 9 12">
        <text>orotidine 5'-phosphate + H(+) = UMP + CO2</text>
        <dbReference type="Rhea" id="RHEA:11596"/>
        <dbReference type="ChEBI" id="CHEBI:15378"/>
        <dbReference type="ChEBI" id="CHEBI:16526"/>
        <dbReference type="ChEBI" id="CHEBI:57538"/>
        <dbReference type="ChEBI" id="CHEBI:57865"/>
        <dbReference type="EC" id="4.1.1.23"/>
    </reaction>
</comment>
<dbReference type="InterPro" id="IPR013785">
    <property type="entry name" value="Aldolase_TIM"/>
</dbReference>
<dbReference type="AlphaFoldDB" id="A0A1M4VVV6"/>
<feature type="binding site" evidence="9 11">
    <location>
        <position position="11"/>
    </location>
    <ligand>
        <name>substrate</name>
    </ligand>
</feature>
<dbReference type="NCBIfam" id="TIGR01740">
    <property type="entry name" value="pyrF"/>
    <property type="match status" value="1"/>
</dbReference>
<dbReference type="InterPro" id="IPR001754">
    <property type="entry name" value="OMPdeCOase_dom"/>
</dbReference>
<dbReference type="Gene3D" id="3.20.20.70">
    <property type="entry name" value="Aldolase class I"/>
    <property type="match status" value="1"/>
</dbReference>
<dbReference type="STRING" id="1123243.SAMN02745190_01005"/>
<dbReference type="CDD" id="cd04725">
    <property type="entry name" value="OMP_decarboxylase_like"/>
    <property type="match status" value="1"/>
</dbReference>
<comment type="subunit">
    <text evidence="3 9">Homodimer.</text>
</comment>
<dbReference type="GO" id="GO:0004590">
    <property type="term" value="F:orotidine-5'-phosphate decarboxylase activity"/>
    <property type="evidence" value="ECO:0007669"/>
    <property type="project" value="UniProtKB-UniRule"/>
</dbReference>
<feature type="binding site" evidence="9 11">
    <location>
        <position position="33"/>
    </location>
    <ligand>
        <name>substrate</name>
    </ligand>
</feature>
<dbReference type="PANTHER" id="PTHR32119:SF2">
    <property type="entry name" value="OROTIDINE 5'-PHOSPHATE DECARBOXYLASE"/>
    <property type="match status" value="1"/>
</dbReference>
<dbReference type="InterPro" id="IPR047596">
    <property type="entry name" value="OMPdecase_bac"/>
</dbReference>
<dbReference type="InterPro" id="IPR018089">
    <property type="entry name" value="OMPdecase_AS"/>
</dbReference>
<feature type="binding site" evidence="9 11">
    <location>
        <position position="215"/>
    </location>
    <ligand>
        <name>substrate</name>
    </ligand>
</feature>
<evidence type="ECO:0000256" key="6">
    <source>
        <dbReference type="ARBA" id="ARBA00023239"/>
    </source>
</evidence>
<name>A0A1M4VVV6_9FIRM</name>
<feature type="active site" description="For OMPdecase activity" evidence="10">
    <location>
        <position position="60"/>
    </location>
</feature>
<dbReference type="SMART" id="SM00934">
    <property type="entry name" value="OMPdecase"/>
    <property type="match status" value="1"/>
</dbReference>
<dbReference type="Proteomes" id="UP000184404">
    <property type="component" value="Unassembled WGS sequence"/>
</dbReference>
<proteinExistence type="inferred from homology"/>
<keyword evidence="5 9" id="KW-0665">Pyrimidine biosynthesis</keyword>
<evidence type="ECO:0000256" key="10">
    <source>
        <dbReference type="PIRSR" id="PIRSR614732-1"/>
    </source>
</evidence>
<dbReference type="EC" id="4.1.1.23" evidence="9"/>
<accession>A0A1M4VVV6</accession>
<feature type="domain" description="Orotidine 5'-phosphate decarboxylase" evidence="13">
    <location>
        <begin position="5"/>
        <end position="230"/>
    </location>
</feature>
<keyword evidence="15" id="KW-1185">Reference proteome</keyword>
<comment type="similarity">
    <text evidence="8 9">Belongs to the OMP decarboxylase family. Type 1 subfamily.</text>
</comment>
<keyword evidence="6 9" id="KW-0456">Lyase</keyword>
<feature type="active site" description="For OMPdecase activity" evidence="10">
    <location>
        <position position="62"/>
    </location>
</feature>
<dbReference type="OrthoDB" id="9806203at2"/>
<feature type="binding site" evidence="9 11">
    <location>
        <position position="214"/>
    </location>
    <ligand>
        <name>substrate</name>
    </ligand>
</feature>
<dbReference type="GO" id="GO:0005829">
    <property type="term" value="C:cytosol"/>
    <property type="evidence" value="ECO:0007669"/>
    <property type="project" value="TreeGrafter"/>
</dbReference>
<dbReference type="FunFam" id="3.20.20.70:FF:000015">
    <property type="entry name" value="Orotidine 5'-phosphate decarboxylase"/>
    <property type="match status" value="1"/>
</dbReference>
<evidence type="ECO:0000256" key="8">
    <source>
        <dbReference type="ARBA" id="ARBA00061012"/>
    </source>
</evidence>
<organism evidence="14 15">
    <name type="scientific">Schwartzia succinivorans DSM 10502</name>
    <dbReference type="NCBI Taxonomy" id="1123243"/>
    <lineage>
        <taxon>Bacteria</taxon>
        <taxon>Bacillati</taxon>
        <taxon>Bacillota</taxon>
        <taxon>Negativicutes</taxon>
        <taxon>Selenomonadales</taxon>
        <taxon>Selenomonadaceae</taxon>
        <taxon>Schwartzia</taxon>
    </lineage>
</organism>
<dbReference type="UniPathway" id="UPA00070">
    <property type="reaction ID" value="UER00120"/>
</dbReference>
<dbReference type="GO" id="GO:0006207">
    <property type="term" value="P:'de novo' pyrimidine nucleobase biosynthetic process"/>
    <property type="evidence" value="ECO:0007669"/>
    <property type="project" value="InterPro"/>
</dbReference>
<dbReference type="Pfam" id="PF00215">
    <property type="entry name" value="OMPdecase"/>
    <property type="match status" value="1"/>
</dbReference>
<keyword evidence="4 9" id="KW-0210">Decarboxylase</keyword>
<dbReference type="PROSITE" id="PS00156">
    <property type="entry name" value="OMPDECASE"/>
    <property type="match status" value="1"/>
</dbReference>
<feature type="binding site" evidence="9 11">
    <location>
        <position position="124"/>
    </location>
    <ligand>
        <name>substrate</name>
    </ligand>
</feature>
<evidence type="ECO:0000256" key="7">
    <source>
        <dbReference type="ARBA" id="ARBA00049157"/>
    </source>
</evidence>
<evidence type="ECO:0000256" key="12">
    <source>
        <dbReference type="RuleBase" id="RU000512"/>
    </source>
</evidence>